<comment type="caution">
    <text evidence="1">The sequence shown here is derived from an EMBL/GenBank/DDBJ whole genome shotgun (WGS) entry which is preliminary data.</text>
</comment>
<dbReference type="AlphaFoldDB" id="A0A3A8QEV1"/>
<protein>
    <submittedName>
        <fullName evidence="1">Uncharacterized protein</fullName>
    </submittedName>
</protein>
<gene>
    <name evidence="1" type="ORF">D7X96_22040</name>
</gene>
<evidence type="ECO:0000313" key="1">
    <source>
        <dbReference type="EMBL" id="RKH66181.1"/>
    </source>
</evidence>
<organism evidence="1 2">
    <name type="scientific">Corallococcus interemptor</name>
    <dbReference type="NCBI Taxonomy" id="2316720"/>
    <lineage>
        <taxon>Bacteria</taxon>
        <taxon>Pseudomonadati</taxon>
        <taxon>Myxococcota</taxon>
        <taxon>Myxococcia</taxon>
        <taxon>Myxococcales</taxon>
        <taxon>Cystobacterineae</taxon>
        <taxon>Myxococcaceae</taxon>
        <taxon>Corallococcus</taxon>
    </lineage>
</organism>
<reference evidence="2" key="1">
    <citation type="submission" date="2018-09" db="EMBL/GenBank/DDBJ databases">
        <authorList>
            <person name="Livingstone P.G."/>
            <person name="Whitworth D.E."/>
        </authorList>
    </citation>
    <scope>NUCLEOTIDE SEQUENCE [LARGE SCALE GENOMIC DNA]</scope>
    <source>
        <strain evidence="2">AB047A</strain>
    </source>
</reference>
<dbReference type="EMBL" id="RAWM01000063">
    <property type="protein sequence ID" value="RKH66181.1"/>
    <property type="molecule type" value="Genomic_DNA"/>
</dbReference>
<keyword evidence="2" id="KW-1185">Reference proteome</keyword>
<dbReference type="Proteomes" id="UP000282656">
    <property type="component" value="Unassembled WGS sequence"/>
</dbReference>
<evidence type="ECO:0000313" key="2">
    <source>
        <dbReference type="Proteomes" id="UP000282656"/>
    </source>
</evidence>
<name>A0A3A8QEV1_9BACT</name>
<sequence>MDFEIWEYVGGNLIVAGFIDTTVEPDLFIKFDGVFLLSLPAEWNTDTSKRVFQMLEGDEARQWNLRFKVEIGNTLFSFAPEHYSPDFKCVVAAKSVRMSTTLEGLKVPPLRDR</sequence>
<proteinExistence type="predicted"/>
<accession>A0A3A8QEV1</accession>